<dbReference type="Gene3D" id="2.60.120.200">
    <property type="match status" value="1"/>
</dbReference>
<feature type="domain" description="LamG-like jellyroll fold" evidence="4">
    <location>
        <begin position="214"/>
        <end position="354"/>
    </location>
</feature>
<protein>
    <submittedName>
        <fullName evidence="5">Putative integral membrane protein</fullName>
    </submittedName>
</protein>
<evidence type="ECO:0000256" key="1">
    <source>
        <dbReference type="ARBA" id="ARBA00022729"/>
    </source>
</evidence>
<evidence type="ECO:0000256" key="2">
    <source>
        <dbReference type="ARBA" id="ARBA00023157"/>
    </source>
</evidence>
<keyword evidence="1" id="KW-0732">Signal</keyword>
<evidence type="ECO:0000313" key="6">
    <source>
        <dbReference type="Proteomes" id="UP000017842"/>
    </source>
</evidence>
<dbReference type="PANTHER" id="PTHR42535">
    <property type="entry name" value="OOKINETE PROTEIN, PUTATIVE-RELATED"/>
    <property type="match status" value="1"/>
</dbReference>
<dbReference type="AlphaFoldDB" id="V5BYB9"/>
<dbReference type="eggNOG" id="COG5306">
    <property type="taxonomic scope" value="Bacteria"/>
</dbReference>
<dbReference type="InterPro" id="IPR013320">
    <property type="entry name" value="ConA-like_dom_sf"/>
</dbReference>
<dbReference type="Pfam" id="PF04892">
    <property type="entry name" value="VanZ"/>
    <property type="match status" value="1"/>
</dbReference>
<reference evidence="5 6" key="1">
    <citation type="journal article" date="2013" name="Genome Announc.">
        <title>Draft Genome Sequence of the Methanotrophic Gammaproteobacterium Methyloglobulus morosus DSM 22980 Strain KoM1.</title>
        <authorList>
            <person name="Poehlein A."/>
            <person name="Deutzmann J.S."/>
            <person name="Daniel R."/>
            <person name="Simeonova D.D."/>
        </authorList>
    </citation>
    <scope>NUCLEOTIDE SEQUENCE [LARGE SCALE GENOMIC DNA]</scope>
    <source>
        <strain evidence="5 6">KoM1</strain>
    </source>
</reference>
<feature type="transmembrane region" description="Helical" evidence="3">
    <location>
        <begin position="120"/>
        <end position="138"/>
    </location>
</feature>
<dbReference type="Pfam" id="PF13385">
    <property type="entry name" value="Laminin_G_3"/>
    <property type="match status" value="1"/>
</dbReference>
<comment type="caution">
    <text evidence="5">The sequence shown here is derived from an EMBL/GenBank/DDBJ whole genome shotgun (WGS) entry which is preliminary data.</text>
</comment>
<dbReference type="SMART" id="SM00560">
    <property type="entry name" value="LamGL"/>
    <property type="match status" value="1"/>
</dbReference>
<sequence>MLPVIFLVFAATAIPIEFRPLGGANFSFAFKDFSVVSDVIANIIGYIPIGIIFGEFGLLRACFFATLISTFSETSQLIIMHRYPGVSDVISNVSGATLGALVSLRWTIRSPAIRISRWNAIFAALLTVALILYVWTLSSDPISSRGTSSPGTLEALWKLDENSGRTVLDFSGHEMTGKFSKEPIRLNGMMGNAAVFDGTNYIDFGHSTVLRLAGNMTITAWIKSSSYPVDDAAIVSQLQNDRGYQLDTTIDRGSRTIGFKLTDACGNLMSRYGATSLALNTWYHVVGVYNAAAQTLDVYLNGELDNGFLLGSVSGVQRSSRGLVYVGRRSDSKQFNFSGSIDDVRIYSFALTKSQIAAVMHAGVIQVPTVNHASNSFHCGSLSDNEDKELPGIAATLGVLVALACIGIWPSYQWPILLGISFAAGLLLLTVTAPNLPAFNTWMLPLVSLAGGASVAASVRRPGKHDLYS</sequence>
<keyword evidence="2" id="KW-1015">Disulfide bond</keyword>
<evidence type="ECO:0000313" key="5">
    <source>
        <dbReference type="EMBL" id="ESS71232.1"/>
    </source>
</evidence>
<feature type="transmembrane region" description="Helical" evidence="3">
    <location>
        <begin position="39"/>
        <end position="56"/>
    </location>
</feature>
<evidence type="ECO:0000259" key="4">
    <source>
        <dbReference type="SMART" id="SM00560"/>
    </source>
</evidence>
<dbReference type="PANTHER" id="PTHR42535:SF2">
    <property type="entry name" value="CHROMOSOME UNDETERMINED SCAFFOLD_146, WHOLE GENOME SHOTGUN SEQUENCE"/>
    <property type="match status" value="1"/>
</dbReference>
<organism evidence="5 6">
    <name type="scientific">Methyloglobulus morosus KoM1</name>
    <dbReference type="NCBI Taxonomy" id="1116472"/>
    <lineage>
        <taxon>Bacteria</taxon>
        <taxon>Pseudomonadati</taxon>
        <taxon>Pseudomonadota</taxon>
        <taxon>Gammaproteobacteria</taxon>
        <taxon>Methylococcales</taxon>
        <taxon>Methylococcaceae</taxon>
        <taxon>Methyloglobulus</taxon>
    </lineage>
</organism>
<dbReference type="OrthoDB" id="5560538at2"/>
<evidence type="ECO:0000256" key="3">
    <source>
        <dbReference type="SAM" id="Phobius"/>
    </source>
</evidence>
<gene>
    <name evidence="5" type="ORF">MGMO_115c00170</name>
</gene>
<feature type="transmembrane region" description="Helical" evidence="3">
    <location>
        <begin position="416"/>
        <end position="436"/>
    </location>
</feature>
<keyword evidence="3" id="KW-1133">Transmembrane helix</keyword>
<dbReference type="InterPro" id="IPR006976">
    <property type="entry name" value="VanZ-like"/>
</dbReference>
<dbReference type="InterPro" id="IPR006558">
    <property type="entry name" value="LamG-like"/>
</dbReference>
<keyword evidence="3" id="KW-0472">Membrane</keyword>
<keyword evidence="3" id="KW-0812">Transmembrane</keyword>
<name>V5BYB9_9GAMM</name>
<dbReference type="EMBL" id="AYLO01000108">
    <property type="protein sequence ID" value="ESS71232.1"/>
    <property type="molecule type" value="Genomic_DNA"/>
</dbReference>
<dbReference type="SUPFAM" id="SSF49899">
    <property type="entry name" value="Concanavalin A-like lectins/glucanases"/>
    <property type="match status" value="1"/>
</dbReference>
<keyword evidence="6" id="KW-1185">Reference proteome</keyword>
<proteinExistence type="predicted"/>
<feature type="transmembrane region" description="Helical" evidence="3">
    <location>
        <begin position="390"/>
        <end position="409"/>
    </location>
</feature>
<accession>V5BYB9</accession>
<dbReference type="Proteomes" id="UP000017842">
    <property type="component" value="Unassembled WGS sequence"/>
</dbReference>